<organism evidence="2 3">
    <name type="scientific">Nonomuraea pusilla</name>
    <dbReference type="NCBI Taxonomy" id="46177"/>
    <lineage>
        <taxon>Bacteria</taxon>
        <taxon>Bacillati</taxon>
        <taxon>Actinomycetota</taxon>
        <taxon>Actinomycetes</taxon>
        <taxon>Streptosporangiales</taxon>
        <taxon>Streptosporangiaceae</taxon>
        <taxon>Nonomuraea</taxon>
    </lineage>
</organism>
<dbReference type="RefSeq" id="WP_256257016.1">
    <property type="nucleotide sequence ID" value="NZ_BBZG01000001.1"/>
</dbReference>
<sequence>MADTKKKPAAKSAKSKKQAIKENRQAKDMKKDTTRKTDEA</sequence>
<evidence type="ECO:0000313" key="3">
    <source>
        <dbReference type="Proteomes" id="UP000198953"/>
    </source>
</evidence>
<dbReference type="Proteomes" id="UP000198953">
    <property type="component" value="Unassembled WGS sequence"/>
</dbReference>
<feature type="compositionally biased region" description="Basic residues" evidence="1">
    <location>
        <begin position="7"/>
        <end position="18"/>
    </location>
</feature>
<dbReference type="AlphaFoldDB" id="A0A1H7UDF3"/>
<name>A0A1H7UDF3_9ACTN</name>
<keyword evidence="3" id="KW-1185">Reference proteome</keyword>
<protein>
    <submittedName>
        <fullName evidence="2">Uncharacterized protein</fullName>
    </submittedName>
</protein>
<dbReference type="EMBL" id="FOBF01000008">
    <property type="protein sequence ID" value="SEL94287.1"/>
    <property type="molecule type" value="Genomic_DNA"/>
</dbReference>
<reference evidence="2 3" key="1">
    <citation type="submission" date="2016-10" db="EMBL/GenBank/DDBJ databases">
        <authorList>
            <person name="de Groot N.N."/>
        </authorList>
    </citation>
    <scope>NUCLEOTIDE SEQUENCE [LARGE SCALE GENOMIC DNA]</scope>
    <source>
        <strain evidence="2 3">DSM 43357</strain>
    </source>
</reference>
<proteinExistence type="predicted"/>
<feature type="compositionally biased region" description="Basic and acidic residues" evidence="1">
    <location>
        <begin position="19"/>
        <end position="40"/>
    </location>
</feature>
<dbReference type="STRING" id="46177.SAMN05660976_03745"/>
<evidence type="ECO:0000313" key="2">
    <source>
        <dbReference type="EMBL" id="SEL94287.1"/>
    </source>
</evidence>
<evidence type="ECO:0000256" key="1">
    <source>
        <dbReference type="SAM" id="MobiDB-lite"/>
    </source>
</evidence>
<accession>A0A1H7UDF3</accession>
<gene>
    <name evidence="2" type="ORF">SAMN05660976_03745</name>
</gene>
<feature type="region of interest" description="Disordered" evidence="1">
    <location>
        <begin position="1"/>
        <end position="40"/>
    </location>
</feature>